<evidence type="ECO:0000256" key="5">
    <source>
        <dbReference type="ARBA" id="ARBA00023136"/>
    </source>
</evidence>
<organism evidence="7 8">
    <name type="scientific">Pseudorhodobacter antarcticus</name>
    <dbReference type="NCBI Taxonomy" id="1077947"/>
    <lineage>
        <taxon>Bacteria</taxon>
        <taxon>Pseudomonadati</taxon>
        <taxon>Pseudomonadota</taxon>
        <taxon>Alphaproteobacteria</taxon>
        <taxon>Rhodobacterales</taxon>
        <taxon>Paracoccaceae</taxon>
        <taxon>Pseudorhodobacter</taxon>
    </lineage>
</organism>
<evidence type="ECO:0000256" key="2">
    <source>
        <dbReference type="ARBA" id="ARBA00022475"/>
    </source>
</evidence>
<evidence type="ECO:0000313" key="8">
    <source>
        <dbReference type="Proteomes" id="UP000183002"/>
    </source>
</evidence>
<comment type="subcellular location">
    <subcellularLocation>
        <location evidence="1">Cell membrane</location>
        <topology evidence="1">Multi-pass membrane protein</topology>
    </subcellularLocation>
</comment>
<feature type="transmembrane region" description="Helical" evidence="6">
    <location>
        <begin position="156"/>
        <end position="180"/>
    </location>
</feature>
<dbReference type="PANTHER" id="PTHR42709">
    <property type="entry name" value="ALKALINE PHOSPHATASE LIKE PROTEIN"/>
    <property type="match status" value="1"/>
</dbReference>
<dbReference type="GO" id="GO:0005886">
    <property type="term" value="C:plasma membrane"/>
    <property type="evidence" value="ECO:0007669"/>
    <property type="project" value="UniProtKB-SubCell"/>
</dbReference>
<evidence type="ECO:0000256" key="4">
    <source>
        <dbReference type="ARBA" id="ARBA00022989"/>
    </source>
</evidence>
<evidence type="ECO:0000256" key="3">
    <source>
        <dbReference type="ARBA" id="ARBA00022692"/>
    </source>
</evidence>
<dbReference type="AlphaFoldDB" id="A0A1H8H5U8"/>
<gene>
    <name evidence="7" type="ORF">SAMN05216227_101619</name>
</gene>
<keyword evidence="5 6" id="KW-0472">Membrane</keyword>
<evidence type="ECO:0000256" key="1">
    <source>
        <dbReference type="ARBA" id="ARBA00004651"/>
    </source>
</evidence>
<keyword evidence="8" id="KW-1185">Reference proteome</keyword>
<dbReference type="InterPro" id="IPR051311">
    <property type="entry name" value="DedA_domain"/>
</dbReference>
<keyword evidence="3 6" id="KW-0812">Transmembrane</keyword>
<reference evidence="7 8" key="1">
    <citation type="submission" date="2016-10" db="EMBL/GenBank/DDBJ databases">
        <authorList>
            <person name="de Groot N.N."/>
        </authorList>
    </citation>
    <scope>NUCLEOTIDE SEQUENCE [LARGE SCALE GENOMIC DNA]</scope>
    <source>
        <strain evidence="7 8">CGMCC 1.10836</strain>
    </source>
</reference>
<accession>A0A1H8H5U8</accession>
<evidence type="ECO:0000256" key="6">
    <source>
        <dbReference type="SAM" id="Phobius"/>
    </source>
</evidence>
<feature type="transmembrane region" description="Helical" evidence="6">
    <location>
        <begin position="130"/>
        <end position="150"/>
    </location>
</feature>
<dbReference type="EMBL" id="FOCO01000016">
    <property type="protein sequence ID" value="SEN51616.1"/>
    <property type="molecule type" value="Genomic_DNA"/>
</dbReference>
<dbReference type="OrthoDB" id="948134at2"/>
<evidence type="ECO:0000313" key="7">
    <source>
        <dbReference type="EMBL" id="SEN51616.1"/>
    </source>
</evidence>
<dbReference type="STRING" id="1077947.SAMN05216227_101619"/>
<protein>
    <submittedName>
        <fullName evidence="7">Membrane protein DedA, SNARE-associated domain</fullName>
    </submittedName>
</protein>
<proteinExistence type="predicted"/>
<keyword evidence="2" id="KW-1003">Cell membrane</keyword>
<dbReference type="PANTHER" id="PTHR42709:SF6">
    <property type="entry name" value="UNDECAPRENYL PHOSPHATE TRANSPORTER A"/>
    <property type="match status" value="1"/>
</dbReference>
<sequence length="188" mass="19850">MEATLALIAEYGTLVYLLLFAYCALKSGSLPLFGGYAAQAGALDVGLVAAAVFAGGYLGDEVRFAVARRYGAGFLASKPRLTALMDKATAMLNAYGPAYMFLYRYPKGMRTIGALPVGLTTMKWRMFTELNAASALLWAGLLVGAGYYFGALIETAVVAGWGAVSLVLLLVFIGVTVVAWNKLARPAP</sequence>
<dbReference type="Proteomes" id="UP000183002">
    <property type="component" value="Unassembled WGS sequence"/>
</dbReference>
<keyword evidence="4 6" id="KW-1133">Transmembrane helix</keyword>
<name>A0A1H8H5U8_9RHOB</name>
<feature type="transmembrane region" description="Helical" evidence="6">
    <location>
        <begin position="6"/>
        <end position="25"/>
    </location>
</feature>
<dbReference type="RefSeq" id="WP_050519293.1">
    <property type="nucleotide sequence ID" value="NZ_FOCO01000016.1"/>
</dbReference>